<organism evidence="7 8">
    <name type="scientific">Solanum tuberosum</name>
    <name type="common">Potato</name>
    <dbReference type="NCBI Taxonomy" id="4113"/>
    <lineage>
        <taxon>Eukaryota</taxon>
        <taxon>Viridiplantae</taxon>
        <taxon>Streptophyta</taxon>
        <taxon>Embryophyta</taxon>
        <taxon>Tracheophyta</taxon>
        <taxon>Spermatophyta</taxon>
        <taxon>Magnoliopsida</taxon>
        <taxon>eudicotyledons</taxon>
        <taxon>Gunneridae</taxon>
        <taxon>Pentapetalae</taxon>
        <taxon>asterids</taxon>
        <taxon>lamiids</taxon>
        <taxon>Solanales</taxon>
        <taxon>Solanaceae</taxon>
        <taxon>Solanoideae</taxon>
        <taxon>Solaneae</taxon>
        <taxon>Solanum</taxon>
    </lineage>
</organism>
<evidence type="ECO:0000256" key="2">
    <source>
        <dbReference type="ARBA" id="ARBA00022741"/>
    </source>
</evidence>
<evidence type="ECO:0000259" key="5">
    <source>
        <dbReference type="Pfam" id="PF00931"/>
    </source>
</evidence>
<evidence type="ECO:0000256" key="4">
    <source>
        <dbReference type="ARBA" id="ARBA00022840"/>
    </source>
</evidence>
<dbReference type="Proteomes" id="UP000826656">
    <property type="component" value="Unassembled WGS sequence"/>
</dbReference>
<sequence>MADPVIGATVQVVLEKLLSLTIEKVSSSRDCNKHLRMLTQNVSIIQAFINDAERRQVDDHAVEKWLKMLERVAENAENVFDEFTYESLKAQVMQIRNSPMRKVSDFISHTAFKSKMSRKIKNINEELRVINQLAKDLGLQSLIVSSQQILPFRETDSLVVASDVVGRDNDVAEIKEKMLNMRDEVVLCTIPVVGMGGLGKTTVAKRIFNDEEIEKHFEKRVWLCLRLANGQDRINRTGFTGTGTGTGPRYRISLPEPDLTGTGFTGNFQRFRPVP</sequence>
<feature type="domain" description="NB-ARC" evidence="5">
    <location>
        <begin position="168"/>
        <end position="224"/>
    </location>
</feature>
<dbReference type="EMBL" id="JAIVGD010000002">
    <property type="protein sequence ID" value="KAH0779185.1"/>
    <property type="molecule type" value="Genomic_DNA"/>
</dbReference>
<evidence type="ECO:0000259" key="6">
    <source>
        <dbReference type="Pfam" id="PF18052"/>
    </source>
</evidence>
<gene>
    <name evidence="7" type="ORF">KY290_005612</name>
</gene>
<accession>A0ABQ7WEN2</accession>
<reference evidence="7 8" key="1">
    <citation type="journal article" date="2021" name="bioRxiv">
        <title>Chromosome-scale and haplotype-resolved genome assembly of a tetraploid potato cultivar.</title>
        <authorList>
            <person name="Sun H."/>
            <person name="Jiao W.-B."/>
            <person name="Krause K."/>
            <person name="Campoy J.A."/>
            <person name="Goel M."/>
            <person name="Folz-Donahue K."/>
            <person name="Kukat C."/>
            <person name="Huettel B."/>
            <person name="Schneeberger K."/>
        </authorList>
    </citation>
    <scope>NUCLEOTIDE SEQUENCE [LARGE SCALE GENOMIC DNA]</scope>
    <source>
        <strain evidence="7">SolTubOtavaFocal</strain>
        <tissue evidence="7">Leaves</tissue>
    </source>
</reference>
<keyword evidence="1" id="KW-0677">Repeat</keyword>
<evidence type="ECO:0000313" key="8">
    <source>
        <dbReference type="Proteomes" id="UP000826656"/>
    </source>
</evidence>
<keyword evidence="2" id="KW-0547">Nucleotide-binding</keyword>
<dbReference type="Gene3D" id="3.40.50.300">
    <property type="entry name" value="P-loop containing nucleotide triphosphate hydrolases"/>
    <property type="match status" value="1"/>
</dbReference>
<dbReference type="PANTHER" id="PTHR36766">
    <property type="entry name" value="PLANT BROAD-SPECTRUM MILDEW RESISTANCE PROTEIN RPW8"/>
    <property type="match status" value="1"/>
</dbReference>
<feature type="domain" description="Disease resistance N-terminal" evidence="6">
    <location>
        <begin position="10"/>
        <end position="92"/>
    </location>
</feature>
<dbReference type="Pfam" id="PF18052">
    <property type="entry name" value="Rx_N"/>
    <property type="match status" value="1"/>
</dbReference>
<protein>
    <submittedName>
        <fullName evidence="7">Uncharacterized protein</fullName>
    </submittedName>
</protein>
<keyword evidence="3" id="KW-0611">Plant defense</keyword>
<comment type="caution">
    <text evidence="7">The sequence shown here is derived from an EMBL/GenBank/DDBJ whole genome shotgun (WGS) entry which is preliminary data.</text>
</comment>
<evidence type="ECO:0000256" key="1">
    <source>
        <dbReference type="ARBA" id="ARBA00022737"/>
    </source>
</evidence>
<dbReference type="InterPro" id="IPR041118">
    <property type="entry name" value="Rx_N"/>
</dbReference>
<name>A0ABQ7WEN2_SOLTU</name>
<dbReference type="InterPro" id="IPR027417">
    <property type="entry name" value="P-loop_NTPase"/>
</dbReference>
<dbReference type="Gene3D" id="1.20.5.4130">
    <property type="match status" value="1"/>
</dbReference>
<dbReference type="SUPFAM" id="SSF52540">
    <property type="entry name" value="P-loop containing nucleoside triphosphate hydrolases"/>
    <property type="match status" value="1"/>
</dbReference>
<proteinExistence type="predicted"/>
<evidence type="ECO:0000313" key="7">
    <source>
        <dbReference type="EMBL" id="KAH0779185.1"/>
    </source>
</evidence>
<keyword evidence="8" id="KW-1185">Reference proteome</keyword>
<keyword evidence="4" id="KW-0067">ATP-binding</keyword>
<evidence type="ECO:0000256" key="3">
    <source>
        <dbReference type="ARBA" id="ARBA00022821"/>
    </source>
</evidence>
<dbReference type="PANTHER" id="PTHR36766:SF70">
    <property type="entry name" value="DISEASE RESISTANCE PROTEIN RGA4"/>
    <property type="match status" value="1"/>
</dbReference>
<dbReference type="InterPro" id="IPR002182">
    <property type="entry name" value="NB-ARC"/>
</dbReference>
<dbReference type="Pfam" id="PF00931">
    <property type="entry name" value="NB-ARC"/>
    <property type="match status" value="1"/>
</dbReference>